<sequence length="135" mass="15440">MDNETGGREEFVVLDRISVREKRFVLIVEGKRGSTGEARKQCLLAMKDCWDNNDVMKNGKNDDVGVLYGFVTTGEDWWMIRYDGSTFVMTHKFIIVFETMGKAKEMWLEKYSIVVDCICYALGDGGIMRKDMVVG</sequence>
<dbReference type="AlphaFoldDB" id="A0A3N4LP83"/>
<name>A0A3N4LP83_9PEZI</name>
<evidence type="ECO:0008006" key="3">
    <source>
        <dbReference type="Google" id="ProtNLM"/>
    </source>
</evidence>
<organism evidence="1 2">
    <name type="scientific">Terfezia boudieri ATCC MYA-4762</name>
    <dbReference type="NCBI Taxonomy" id="1051890"/>
    <lineage>
        <taxon>Eukaryota</taxon>
        <taxon>Fungi</taxon>
        <taxon>Dikarya</taxon>
        <taxon>Ascomycota</taxon>
        <taxon>Pezizomycotina</taxon>
        <taxon>Pezizomycetes</taxon>
        <taxon>Pezizales</taxon>
        <taxon>Pezizaceae</taxon>
        <taxon>Terfezia</taxon>
    </lineage>
</organism>
<protein>
    <recommendedName>
        <fullName evidence="3">Fungal-type protein kinase domain-containing protein</fullName>
    </recommendedName>
</protein>
<reference evidence="1 2" key="1">
    <citation type="journal article" date="2018" name="Nat. Ecol. Evol.">
        <title>Pezizomycetes genomes reveal the molecular basis of ectomycorrhizal truffle lifestyle.</title>
        <authorList>
            <person name="Murat C."/>
            <person name="Payen T."/>
            <person name="Noel B."/>
            <person name="Kuo A."/>
            <person name="Morin E."/>
            <person name="Chen J."/>
            <person name="Kohler A."/>
            <person name="Krizsan K."/>
            <person name="Balestrini R."/>
            <person name="Da Silva C."/>
            <person name="Montanini B."/>
            <person name="Hainaut M."/>
            <person name="Levati E."/>
            <person name="Barry K.W."/>
            <person name="Belfiori B."/>
            <person name="Cichocki N."/>
            <person name="Clum A."/>
            <person name="Dockter R.B."/>
            <person name="Fauchery L."/>
            <person name="Guy J."/>
            <person name="Iotti M."/>
            <person name="Le Tacon F."/>
            <person name="Lindquist E.A."/>
            <person name="Lipzen A."/>
            <person name="Malagnac F."/>
            <person name="Mello A."/>
            <person name="Molinier V."/>
            <person name="Miyauchi S."/>
            <person name="Poulain J."/>
            <person name="Riccioni C."/>
            <person name="Rubini A."/>
            <person name="Sitrit Y."/>
            <person name="Splivallo R."/>
            <person name="Traeger S."/>
            <person name="Wang M."/>
            <person name="Zifcakova L."/>
            <person name="Wipf D."/>
            <person name="Zambonelli A."/>
            <person name="Paolocci F."/>
            <person name="Nowrousian M."/>
            <person name="Ottonello S."/>
            <person name="Baldrian P."/>
            <person name="Spatafora J.W."/>
            <person name="Henrissat B."/>
            <person name="Nagy L.G."/>
            <person name="Aury J.M."/>
            <person name="Wincker P."/>
            <person name="Grigoriev I.V."/>
            <person name="Bonfante P."/>
            <person name="Martin F.M."/>
        </authorList>
    </citation>
    <scope>NUCLEOTIDE SEQUENCE [LARGE SCALE GENOMIC DNA]</scope>
    <source>
        <strain evidence="1 2">ATCC MYA-4762</strain>
    </source>
</reference>
<dbReference type="Proteomes" id="UP000267821">
    <property type="component" value="Unassembled WGS sequence"/>
</dbReference>
<dbReference type="InParanoid" id="A0A3N4LP83"/>
<evidence type="ECO:0000313" key="1">
    <source>
        <dbReference type="EMBL" id="RPB19785.1"/>
    </source>
</evidence>
<evidence type="ECO:0000313" key="2">
    <source>
        <dbReference type="Proteomes" id="UP000267821"/>
    </source>
</evidence>
<gene>
    <name evidence="1" type="ORF">L211DRAFT_793513</name>
</gene>
<accession>A0A3N4LP83</accession>
<dbReference type="EMBL" id="ML121583">
    <property type="protein sequence ID" value="RPB19785.1"/>
    <property type="molecule type" value="Genomic_DNA"/>
</dbReference>
<dbReference type="OrthoDB" id="5355583at2759"/>
<keyword evidence="2" id="KW-1185">Reference proteome</keyword>
<proteinExistence type="predicted"/>